<dbReference type="PANTHER" id="PTHR38847:SF1">
    <property type="entry name" value="PSEUDOURIDINE SYNTHASE RSUA_RLUA-LIKE DOMAIN-CONTAINING PROTEIN"/>
    <property type="match status" value="1"/>
</dbReference>
<protein>
    <recommendedName>
        <fullName evidence="4">Secreted protein</fullName>
    </recommendedName>
</protein>
<dbReference type="Pfam" id="PF14273">
    <property type="entry name" value="DUF4360"/>
    <property type="match status" value="1"/>
</dbReference>
<keyword evidence="1" id="KW-0732">Signal</keyword>
<evidence type="ECO:0000313" key="2">
    <source>
        <dbReference type="EMBL" id="KAF3799229.1"/>
    </source>
</evidence>
<sequence>MRVAALIPFALGLVAAIPMGGDTPPFDQVRLVDVNYGGSGCPAGSVAKSFSDARDIVTLMFDQYNVQSGPDIKPVEHRKACQLNVKMHYPQGYQFSIFQSTVRGHVNLAKGVEGYCKATYYFSGDEKTAHRTLSFKGPINDDYTKTDKFNLESIVWSPCGTEGMLNIKTAIELNPLSSTKASLMTLTRTLLKVDSNDLKVTQKYYVQWRKCKGKGQ</sequence>
<gene>
    <name evidence="2" type="ORF">GCG54_00001269</name>
</gene>
<dbReference type="InterPro" id="IPR025649">
    <property type="entry name" value="DUF4360"/>
</dbReference>
<dbReference type="EMBL" id="WVTB01000085">
    <property type="protein sequence ID" value="KAF3799229.1"/>
    <property type="molecule type" value="Genomic_DNA"/>
</dbReference>
<accession>A0A8H4C8S9</accession>
<dbReference type="AlphaFoldDB" id="A0A8H4C8S9"/>
<feature type="chain" id="PRO_5034338428" description="Secreted protein" evidence="1">
    <location>
        <begin position="17"/>
        <end position="216"/>
    </location>
</feature>
<organism evidence="2 3">
    <name type="scientific">Colletotrichum gloeosporioides</name>
    <name type="common">Anthracnose fungus</name>
    <name type="synonym">Glomerella cingulata</name>
    <dbReference type="NCBI Taxonomy" id="474922"/>
    <lineage>
        <taxon>Eukaryota</taxon>
        <taxon>Fungi</taxon>
        <taxon>Dikarya</taxon>
        <taxon>Ascomycota</taxon>
        <taxon>Pezizomycotina</taxon>
        <taxon>Sordariomycetes</taxon>
        <taxon>Hypocreomycetidae</taxon>
        <taxon>Glomerellales</taxon>
        <taxon>Glomerellaceae</taxon>
        <taxon>Colletotrichum</taxon>
        <taxon>Colletotrichum gloeosporioides species complex</taxon>
    </lineage>
</organism>
<dbReference type="Proteomes" id="UP000613401">
    <property type="component" value="Unassembled WGS sequence"/>
</dbReference>
<dbReference type="RefSeq" id="XP_045258389.1">
    <property type="nucleotide sequence ID" value="XM_045401387.1"/>
</dbReference>
<feature type="signal peptide" evidence="1">
    <location>
        <begin position="1"/>
        <end position="16"/>
    </location>
</feature>
<reference evidence="2" key="2">
    <citation type="submission" date="2020-03" db="EMBL/GenBank/DDBJ databases">
        <authorList>
            <person name="Fu F.-F."/>
            <person name="Chen J."/>
        </authorList>
    </citation>
    <scope>NUCLEOTIDE SEQUENCE</scope>
    <source>
        <strain evidence="2">Lc1</strain>
    </source>
</reference>
<proteinExistence type="predicted"/>
<evidence type="ECO:0000256" key="1">
    <source>
        <dbReference type="SAM" id="SignalP"/>
    </source>
</evidence>
<dbReference type="GeneID" id="69008438"/>
<comment type="caution">
    <text evidence="2">The sequence shown here is derived from an EMBL/GenBank/DDBJ whole genome shotgun (WGS) entry which is preliminary data.</text>
</comment>
<reference evidence="2" key="1">
    <citation type="journal article" date="2020" name="Phytopathology">
        <title>Genome sequence and comparative analysis of Colletotrichum gloeosporioides isolated from Liriodendron leaves.</title>
        <authorList>
            <person name="Fu F.F."/>
            <person name="Hao Z."/>
            <person name="Wang P."/>
            <person name="Lu Y."/>
            <person name="Xue L.J."/>
            <person name="Wei G."/>
            <person name="Tian Y."/>
            <person name="Baishi H."/>
            <person name="Xu H."/>
            <person name="Shi J."/>
            <person name="Cheng T."/>
            <person name="Wang G."/>
            <person name="Yi Y."/>
            <person name="Chen J."/>
        </authorList>
    </citation>
    <scope>NUCLEOTIDE SEQUENCE</scope>
    <source>
        <strain evidence="2">Lc1</strain>
    </source>
</reference>
<dbReference type="PANTHER" id="PTHR38847">
    <property type="match status" value="1"/>
</dbReference>
<keyword evidence="3" id="KW-1185">Reference proteome</keyword>
<evidence type="ECO:0000313" key="3">
    <source>
        <dbReference type="Proteomes" id="UP000613401"/>
    </source>
</evidence>
<evidence type="ECO:0008006" key="4">
    <source>
        <dbReference type="Google" id="ProtNLM"/>
    </source>
</evidence>
<name>A0A8H4C8S9_COLGL</name>